<dbReference type="KEGG" id="cyn:Cyan7425_1362"/>
<accession>B8HNK5</accession>
<feature type="domain" description="Amidohydrolase 3" evidence="1">
    <location>
        <begin position="84"/>
        <end position="567"/>
    </location>
</feature>
<evidence type="ECO:0000259" key="1">
    <source>
        <dbReference type="Pfam" id="PF07969"/>
    </source>
</evidence>
<dbReference type="eggNOG" id="COG1574">
    <property type="taxonomic scope" value="Bacteria"/>
</dbReference>
<dbReference type="Gene3D" id="2.30.40.10">
    <property type="entry name" value="Urease, subunit C, domain 1"/>
    <property type="match status" value="1"/>
</dbReference>
<gene>
    <name evidence="2" type="ordered locus">Cyan7425_1362</name>
</gene>
<name>B8HNK5_CYAP4</name>
<sequence>MLWRKVWVWILAIALLVSIALSNRGAATSPRTDLVVVGSIRTMDQLLPQAEAMAIRDGKIVFVGSATKALAEYASNGRVISLAPGQMVLPGLVDSHVHMLEAGLLKLACAVDDPVTREELFAAISNCAKARPEAQWFIGSGWPVALFDELGPRKEQLDQLIPNRPALMYGQDGHSAWLNSVAMKLAGIDRTTPDPPRGRIERDPVTKEPTGVLRESAVELVDLKVPPPSAATYQAGLKAAQQLLHGVGITLVQDANVNPQVLAAYSAAAHSGALTMKVVAAQATDPGKSLQQVEELVKLRQKYSYGRLTASSAKLFLDGVMEARTAALLQPYNNSPAGKDDRGSLNWPTDKLTAMVTELDAAGFQVHMHAIGDWAVREGLNAIAAARKVNPSGDQRHHIAHLELVDPEDVPRLAALGVTANFQPFWMYADPSIAESTSPLLGEERTARLYPIHTIKMAGAKIVSGSDWPVSTYNPFLAIEVGLTRKDPKNLQSAVWNPEQRVSLDTLLKAYTITGAWLNHRDQETGSLSVGKAADFIIIDRNLYGIPPEQVGDTQVLSTFVDGVEVFKK</sequence>
<dbReference type="OrthoDB" id="9807210at2"/>
<dbReference type="Gene3D" id="3.10.310.70">
    <property type="match status" value="1"/>
</dbReference>
<protein>
    <submittedName>
        <fullName evidence="2">Amidohydrolase 3</fullName>
    </submittedName>
</protein>
<keyword evidence="2" id="KW-0378">Hydrolase</keyword>
<dbReference type="EMBL" id="CP001344">
    <property type="protein sequence ID" value="ACL43736.1"/>
    <property type="molecule type" value="Genomic_DNA"/>
</dbReference>
<dbReference type="InterPro" id="IPR011059">
    <property type="entry name" value="Metal-dep_hydrolase_composite"/>
</dbReference>
<reference evidence="2" key="1">
    <citation type="submission" date="2009-01" db="EMBL/GenBank/DDBJ databases">
        <title>Complete sequence of chromosome Cyanothece sp. PCC 7425.</title>
        <authorList>
            <consortium name="US DOE Joint Genome Institute"/>
            <person name="Lucas S."/>
            <person name="Copeland A."/>
            <person name="Lapidus A."/>
            <person name="Glavina del Rio T."/>
            <person name="Dalin E."/>
            <person name="Tice H."/>
            <person name="Bruce D."/>
            <person name="Goodwin L."/>
            <person name="Pitluck S."/>
            <person name="Sims D."/>
            <person name="Meineke L."/>
            <person name="Brettin T."/>
            <person name="Detter J.C."/>
            <person name="Han C."/>
            <person name="Larimer F."/>
            <person name="Land M."/>
            <person name="Hauser L."/>
            <person name="Kyrpides N."/>
            <person name="Ovchinnikova G."/>
            <person name="Liberton M."/>
            <person name="Stoeckel J."/>
            <person name="Banerjee A."/>
            <person name="Singh A."/>
            <person name="Page L."/>
            <person name="Sato H."/>
            <person name="Zhao L."/>
            <person name="Sherman L."/>
            <person name="Pakrasi H."/>
            <person name="Richardson P."/>
        </authorList>
    </citation>
    <scope>NUCLEOTIDE SEQUENCE</scope>
    <source>
        <strain evidence="2">PCC 7425</strain>
    </source>
</reference>
<dbReference type="InterPro" id="IPR033932">
    <property type="entry name" value="YtcJ-like"/>
</dbReference>
<dbReference type="InterPro" id="IPR032466">
    <property type="entry name" value="Metal_Hydrolase"/>
</dbReference>
<dbReference type="HOGENOM" id="CLU_009942_6_1_3"/>
<dbReference type="InterPro" id="IPR013108">
    <property type="entry name" value="Amidohydro_3"/>
</dbReference>
<proteinExistence type="predicted"/>
<dbReference type="CDD" id="cd01300">
    <property type="entry name" value="YtcJ_like"/>
    <property type="match status" value="1"/>
</dbReference>
<dbReference type="SUPFAM" id="SSF51556">
    <property type="entry name" value="Metallo-dependent hydrolases"/>
    <property type="match status" value="1"/>
</dbReference>
<dbReference type="PANTHER" id="PTHR22642">
    <property type="entry name" value="IMIDAZOLONEPROPIONASE"/>
    <property type="match status" value="1"/>
</dbReference>
<dbReference type="Pfam" id="PF07969">
    <property type="entry name" value="Amidohydro_3"/>
    <property type="match status" value="1"/>
</dbReference>
<dbReference type="Gene3D" id="3.20.20.140">
    <property type="entry name" value="Metal-dependent hydrolases"/>
    <property type="match status" value="1"/>
</dbReference>
<evidence type="ECO:0000313" key="2">
    <source>
        <dbReference type="EMBL" id="ACL43736.1"/>
    </source>
</evidence>
<dbReference type="GO" id="GO:0016810">
    <property type="term" value="F:hydrolase activity, acting on carbon-nitrogen (but not peptide) bonds"/>
    <property type="evidence" value="ECO:0007669"/>
    <property type="project" value="InterPro"/>
</dbReference>
<dbReference type="SUPFAM" id="SSF51338">
    <property type="entry name" value="Composite domain of metallo-dependent hydrolases"/>
    <property type="match status" value="1"/>
</dbReference>
<dbReference type="STRING" id="395961.Cyan7425_1362"/>
<organism evidence="2">
    <name type="scientific">Cyanothece sp. (strain PCC 7425 / ATCC 29141)</name>
    <dbReference type="NCBI Taxonomy" id="395961"/>
    <lineage>
        <taxon>Bacteria</taxon>
        <taxon>Bacillati</taxon>
        <taxon>Cyanobacteriota</taxon>
        <taxon>Cyanophyceae</taxon>
        <taxon>Gomontiellales</taxon>
        <taxon>Cyanothecaceae</taxon>
        <taxon>Cyanothece</taxon>
    </lineage>
</organism>
<dbReference type="PANTHER" id="PTHR22642:SF2">
    <property type="entry name" value="PROTEIN LONG AFTER FAR-RED 3"/>
    <property type="match status" value="1"/>
</dbReference>
<dbReference type="AlphaFoldDB" id="B8HNK5"/>